<keyword evidence="8" id="KW-0949">S-adenosyl-L-methionine</keyword>
<dbReference type="GO" id="GO:0005737">
    <property type="term" value="C:cytoplasm"/>
    <property type="evidence" value="ECO:0007669"/>
    <property type="project" value="UniProtKB-SubCell"/>
</dbReference>
<dbReference type="InterPro" id="IPR029063">
    <property type="entry name" value="SAM-dependent_MTases_sf"/>
</dbReference>
<dbReference type="EC" id="2.1.1.77" evidence="3"/>
<dbReference type="CDD" id="cd02440">
    <property type="entry name" value="AdoMet_MTases"/>
    <property type="match status" value="1"/>
</dbReference>
<keyword evidence="13" id="KW-1185">Reference proteome</keyword>
<evidence type="ECO:0000256" key="2">
    <source>
        <dbReference type="ARBA" id="ARBA00005369"/>
    </source>
</evidence>
<dbReference type="PANTHER" id="PTHR11579">
    <property type="entry name" value="PROTEIN-L-ISOASPARTATE O-METHYLTRANSFERASE"/>
    <property type="match status" value="1"/>
</dbReference>
<evidence type="ECO:0000256" key="10">
    <source>
        <dbReference type="ARBA" id="ARBA00031323"/>
    </source>
</evidence>
<evidence type="ECO:0000313" key="13">
    <source>
        <dbReference type="Proteomes" id="UP000235703"/>
    </source>
</evidence>
<comment type="subcellular location">
    <subcellularLocation>
        <location evidence="1">Cytoplasm</location>
    </subcellularLocation>
</comment>
<dbReference type="EMBL" id="PNFZ01000007">
    <property type="protein sequence ID" value="PMB97405.1"/>
    <property type="molecule type" value="Genomic_DNA"/>
</dbReference>
<evidence type="ECO:0000256" key="3">
    <source>
        <dbReference type="ARBA" id="ARBA00011890"/>
    </source>
</evidence>
<evidence type="ECO:0000256" key="4">
    <source>
        <dbReference type="ARBA" id="ARBA00013346"/>
    </source>
</evidence>
<dbReference type="RefSeq" id="WP_102162754.1">
    <property type="nucleotide sequence ID" value="NZ_PNFZ01000007.1"/>
</dbReference>
<organism evidence="12 13">
    <name type="scientific">Brevibacterium luteolum</name>
    <dbReference type="NCBI Taxonomy" id="199591"/>
    <lineage>
        <taxon>Bacteria</taxon>
        <taxon>Bacillati</taxon>
        <taxon>Actinomycetota</taxon>
        <taxon>Actinomycetes</taxon>
        <taxon>Micrococcales</taxon>
        <taxon>Brevibacteriaceae</taxon>
        <taxon>Brevibacterium</taxon>
    </lineage>
</organism>
<dbReference type="Pfam" id="PF01135">
    <property type="entry name" value="PCMT"/>
    <property type="match status" value="1"/>
</dbReference>
<evidence type="ECO:0000256" key="7">
    <source>
        <dbReference type="ARBA" id="ARBA00022679"/>
    </source>
</evidence>
<evidence type="ECO:0000256" key="11">
    <source>
        <dbReference type="ARBA" id="ARBA00031350"/>
    </source>
</evidence>
<dbReference type="AlphaFoldDB" id="A0A2N6PFF0"/>
<reference evidence="12 13" key="1">
    <citation type="submission" date="2017-09" db="EMBL/GenBank/DDBJ databases">
        <title>Bacterial strain isolated from the female urinary microbiota.</title>
        <authorList>
            <person name="Thomas-White K."/>
            <person name="Kumar N."/>
            <person name="Forster S."/>
            <person name="Putonti C."/>
            <person name="Lawley T."/>
            <person name="Wolfe A.J."/>
        </authorList>
    </citation>
    <scope>NUCLEOTIDE SEQUENCE [LARGE SCALE GENOMIC DNA]</scope>
    <source>
        <strain evidence="12 13">UMB0680</strain>
    </source>
</reference>
<keyword evidence="6 12" id="KW-0489">Methyltransferase</keyword>
<dbReference type="GO" id="GO:0004719">
    <property type="term" value="F:protein-L-isoaspartate (D-aspartate) O-methyltransferase activity"/>
    <property type="evidence" value="ECO:0007669"/>
    <property type="project" value="UniProtKB-EC"/>
</dbReference>
<dbReference type="Gene3D" id="3.40.50.150">
    <property type="entry name" value="Vaccinia Virus protein VP39"/>
    <property type="match status" value="1"/>
</dbReference>
<evidence type="ECO:0000256" key="1">
    <source>
        <dbReference type="ARBA" id="ARBA00004496"/>
    </source>
</evidence>
<protein>
    <recommendedName>
        <fullName evidence="4">Protein-L-isoaspartate O-methyltransferase</fullName>
        <ecNumber evidence="3">2.1.1.77</ecNumber>
    </recommendedName>
    <alternativeName>
        <fullName evidence="11">L-isoaspartyl protein carboxyl methyltransferase</fullName>
    </alternativeName>
    <alternativeName>
        <fullName evidence="9">Protein L-isoaspartyl methyltransferase</fullName>
    </alternativeName>
    <alternativeName>
        <fullName evidence="10">Protein-beta-aspartate methyltransferase</fullName>
    </alternativeName>
</protein>
<proteinExistence type="inferred from homology"/>
<dbReference type="InterPro" id="IPR000682">
    <property type="entry name" value="PCMT"/>
</dbReference>
<keyword evidence="5" id="KW-0963">Cytoplasm</keyword>
<dbReference type="OrthoDB" id="4035289at2"/>
<dbReference type="GO" id="GO:0032259">
    <property type="term" value="P:methylation"/>
    <property type="evidence" value="ECO:0007669"/>
    <property type="project" value="UniProtKB-KW"/>
</dbReference>
<comment type="similarity">
    <text evidence="2">Belongs to the methyltransferase superfamily. L-isoaspartyl/D-aspartyl protein methyltransferase family.</text>
</comment>
<evidence type="ECO:0000256" key="5">
    <source>
        <dbReference type="ARBA" id="ARBA00022490"/>
    </source>
</evidence>
<evidence type="ECO:0000256" key="9">
    <source>
        <dbReference type="ARBA" id="ARBA00030757"/>
    </source>
</evidence>
<accession>A0A2N6PFF0</accession>
<keyword evidence="7 12" id="KW-0808">Transferase</keyword>
<dbReference type="PANTHER" id="PTHR11579:SF0">
    <property type="entry name" value="PROTEIN-L-ISOASPARTATE(D-ASPARTATE) O-METHYLTRANSFERASE"/>
    <property type="match status" value="1"/>
</dbReference>
<gene>
    <name evidence="12" type="ORF">CJ198_11510</name>
</gene>
<sequence length="196" mass="21003">MTAAARPPEIRDVMERLDRARFLPAQHHRSSQWDRPVPIGYGQTNSQPSTVVAMMDLLQVHPGMRVLDIGCGTGWSTALLAELVGSDGSVTGVERISALADTARQLLADIDTVEIVEATGGVFGLPDAEPFDRILVSAAATQLPEELIDQLVPGGILVIPVGSTMLRVKKLVQGEVHITEHGGYAFVPLIREAHGD</sequence>
<evidence type="ECO:0000313" key="12">
    <source>
        <dbReference type="EMBL" id="PMB97405.1"/>
    </source>
</evidence>
<dbReference type="SUPFAM" id="SSF53335">
    <property type="entry name" value="S-adenosyl-L-methionine-dependent methyltransferases"/>
    <property type="match status" value="1"/>
</dbReference>
<name>A0A2N6PFF0_9MICO</name>
<dbReference type="Proteomes" id="UP000235703">
    <property type="component" value="Unassembled WGS sequence"/>
</dbReference>
<evidence type="ECO:0000256" key="6">
    <source>
        <dbReference type="ARBA" id="ARBA00022603"/>
    </source>
</evidence>
<evidence type="ECO:0000256" key="8">
    <source>
        <dbReference type="ARBA" id="ARBA00022691"/>
    </source>
</evidence>
<comment type="caution">
    <text evidence="12">The sequence shown here is derived from an EMBL/GenBank/DDBJ whole genome shotgun (WGS) entry which is preliminary data.</text>
</comment>